<feature type="domain" description="Beta-lactamase-related" evidence="1">
    <location>
        <begin position="30"/>
        <end position="380"/>
    </location>
</feature>
<comment type="caution">
    <text evidence="2">The sequence shown here is derived from an EMBL/GenBank/DDBJ whole genome shotgun (WGS) entry which is preliminary data.</text>
</comment>
<keyword evidence="2" id="KW-0378">Hydrolase</keyword>
<protein>
    <submittedName>
        <fullName evidence="2">Serine hydrolase domain-containing protein</fullName>
    </submittedName>
</protein>
<name>A0ABW6PJ33_9NOCA</name>
<dbReference type="InterPro" id="IPR012338">
    <property type="entry name" value="Beta-lactam/transpept-like"/>
</dbReference>
<accession>A0ABW6PJ33</accession>
<dbReference type="SUPFAM" id="SSF56601">
    <property type="entry name" value="beta-lactamase/transpeptidase-like"/>
    <property type="match status" value="1"/>
</dbReference>
<organism evidence="2 3">
    <name type="scientific">Nocardia thailandica</name>
    <dbReference type="NCBI Taxonomy" id="257275"/>
    <lineage>
        <taxon>Bacteria</taxon>
        <taxon>Bacillati</taxon>
        <taxon>Actinomycetota</taxon>
        <taxon>Actinomycetes</taxon>
        <taxon>Mycobacteriales</taxon>
        <taxon>Nocardiaceae</taxon>
        <taxon>Nocardia</taxon>
    </lineage>
</organism>
<keyword evidence="3" id="KW-1185">Reference proteome</keyword>
<dbReference type="GO" id="GO:0016787">
    <property type="term" value="F:hydrolase activity"/>
    <property type="evidence" value="ECO:0007669"/>
    <property type="project" value="UniProtKB-KW"/>
</dbReference>
<dbReference type="PANTHER" id="PTHR43319">
    <property type="entry name" value="BETA-LACTAMASE-RELATED"/>
    <property type="match status" value="1"/>
</dbReference>
<dbReference type="InterPro" id="IPR001466">
    <property type="entry name" value="Beta-lactam-related"/>
</dbReference>
<proteinExistence type="predicted"/>
<evidence type="ECO:0000259" key="1">
    <source>
        <dbReference type="Pfam" id="PF00144"/>
    </source>
</evidence>
<evidence type="ECO:0000313" key="3">
    <source>
        <dbReference type="Proteomes" id="UP001601444"/>
    </source>
</evidence>
<reference evidence="2 3" key="1">
    <citation type="submission" date="2024-10" db="EMBL/GenBank/DDBJ databases">
        <title>The Natural Products Discovery Center: Release of the First 8490 Sequenced Strains for Exploring Actinobacteria Biosynthetic Diversity.</title>
        <authorList>
            <person name="Kalkreuter E."/>
            <person name="Kautsar S.A."/>
            <person name="Yang D."/>
            <person name="Bader C.D."/>
            <person name="Teijaro C.N."/>
            <person name="Fluegel L."/>
            <person name="Davis C.M."/>
            <person name="Simpson J.R."/>
            <person name="Lauterbach L."/>
            <person name="Steele A.D."/>
            <person name="Gui C."/>
            <person name="Meng S."/>
            <person name="Li G."/>
            <person name="Viehrig K."/>
            <person name="Ye F."/>
            <person name="Su P."/>
            <person name="Kiefer A.F."/>
            <person name="Nichols A."/>
            <person name="Cepeda A.J."/>
            <person name="Yan W."/>
            <person name="Fan B."/>
            <person name="Jiang Y."/>
            <person name="Adhikari A."/>
            <person name="Zheng C.-J."/>
            <person name="Schuster L."/>
            <person name="Cowan T.M."/>
            <person name="Smanski M.J."/>
            <person name="Chevrette M.G."/>
            <person name="De Carvalho L.P.S."/>
            <person name="Shen B."/>
        </authorList>
    </citation>
    <scope>NUCLEOTIDE SEQUENCE [LARGE SCALE GENOMIC DNA]</scope>
    <source>
        <strain evidence="2 3">NPDC004045</strain>
    </source>
</reference>
<dbReference type="InterPro" id="IPR052907">
    <property type="entry name" value="Beta-lactamase/esterase"/>
</dbReference>
<dbReference type="Proteomes" id="UP001601444">
    <property type="component" value="Unassembled WGS sequence"/>
</dbReference>
<evidence type="ECO:0000313" key="2">
    <source>
        <dbReference type="EMBL" id="MFF0542375.1"/>
    </source>
</evidence>
<gene>
    <name evidence="2" type="ORF">ACFYTF_06010</name>
</gene>
<dbReference type="EMBL" id="JBIAMX010000002">
    <property type="protein sequence ID" value="MFF0542375.1"/>
    <property type="molecule type" value="Genomic_DNA"/>
</dbReference>
<dbReference type="Gene3D" id="3.40.710.10">
    <property type="entry name" value="DD-peptidase/beta-lactamase superfamily"/>
    <property type="match status" value="1"/>
</dbReference>
<dbReference type="Pfam" id="PF00144">
    <property type="entry name" value="Beta-lactamase"/>
    <property type="match status" value="1"/>
</dbReference>
<dbReference type="PANTHER" id="PTHR43319:SF3">
    <property type="entry name" value="BETA-LACTAMASE-RELATED DOMAIN-CONTAINING PROTEIN"/>
    <property type="match status" value="1"/>
</dbReference>
<dbReference type="RefSeq" id="WP_387699299.1">
    <property type="nucleotide sequence ID" value="NZ_JBIAMX010000002.1"/>
</dbReference>
<sequence>MSNDAYGQAGTALPPGMGGFAPAGFGPLVRAFATLVGRRRDAGGAIAIYRHGQPLAHLWTGTVGGTPWDADTGTVVFSATKGVTATVVHRLADRGLLDYRAPVAEYWPRFAAHGKGSITVADVLTHRAGLSALHTVAHTFDEVLDHELMEDRLALAKPDRLRGVPTYHALTYGWLLSGLARAVTGQSMAELIRSEVTEPLGIDGIHLGAPATGASTRFVPLAGSHLSLVANPLASGFLARVGYHLPGPLGAAARCLFVPGMHGIVDGDEPPILRTEMPAGNGVCTAEGLARMYAVLSGDGTTPDGQTYLRPHTMSALRRVQTYRLDHALFYLPMMWHLGYHSLPLVGARRGFGHIGLGGSFGWADPQSGLAVGFVHNRFDQGLLAYDQVALGWLLPLVLAGVRATPRPDPATGTPVAA</sequence>